<dbReference type="EMBL" id="KN824478">
    <property type="protein sequence ID" value="KIM20093.1"/>
    <property type="molecule type" value="Genomic_DNA"/>
</dbReference>
<protein>
    <submittedName>
        <fullName evidence="1">Uncharacterized protein</fullName>
    </submittedName>
</protein>
<dbReference type="Proteomes" id="UP000054097">
    <property type="component" value="Unassembled WGS sequence"/>
</dbReference>
<name>A0A0C2W0S9_SERVB</name>
<accession>A0A0C2W0S9</accession>
<reference evidence="1 2" key="1">
    <citation type="submission" date="2014-04" db="EMBL/GenBank/DDBJ databases">
        <authorList>
            <consortium name="DOE Joint Genome Institute"/>
            <person name="Kuo A."/>
            <person name="Zuccaro A."/>
            <person name="Kohler A."/>
            <person name="Nagy L.G."/>
            <person name="Floudas D."/>
            <person name="Copeland A."/>
            <person name="Barry K.W."/>
            <person name="Cichocki N."/>
            <person name="Veneault-Fourrey C."/>
            <person name="LaButti K."/>
            <person name="Lindquist E.A."/>
            <person name="Lipzen A."/>
            <person name="Lundell T."/>
            <person name="Morin E."/>
            <person name="Murat C."/>
            <person name="Sun H."/>
            <person name="Tunlid A."/>
            <person name="Henrissat B."/>
            <person name="Grigoriev I.V."/>
            <person name="Hibbett D.S."/>
            <person name="Martin F."/>
            <person name="Nordberg H.P."/>
            <person name="Cantor M.N."/>
            <person name="Hua S.X."/>
        </authorList>
    </citation>
    <scope>NUCLEOTIDE SEQUENCE [LARGE SCALE GENOMIC DNA]</scope>
    <source>
        <strain evidence="1 2">MAFF 305830</strain>
    </source>
</reference>
<evidence type="ECO:0000313" key="1">
    <source>
        <dbReference type="EMBL" id="KIM20093.1"/>
    </source>
</evidence>
<sequence length="458" mass="52742">MFGAVHDDNRPEESIMMRESLKDIDYYSRIQLDEKHLGELKALRDSSNLLRLPNLSMLSSLTEPLIDYFNQEITVWERATAVMGSLKREMSQLFSSMDPPRNPQRSKSCARNARTVIELSPGADASDIFDAWRKKEVLSILPTIDLNYRRAVHKQNQAATQASAWYADDMPIILERHQQHIEDIKSFAGKMMDCSRETSVELSAAASTAIHANKEIDSVRIISPHHEQVEVEMRDSILEPIKYRNYLNGGQVSRPIFGLGAEETSLLITQIIGVPRSSQPYVTVMRSAEMAFRFERKSMKESDVTRRLQSLDTQSKNYLLINAMGMDEPLLRVDSIVKELAQSKGGLPRTKIKPFLERAFPSHRRQSTMVLLFRLVEYWKWTFQLHNLTQDAFEMVSGLLFHSREYSELLASVWRKWDPTCDQPLPDGVERQWNRKSRSPEVVWMKTGWLYTGNVAKS</sequence>
<dbReference type="HOGENOM" id="CLU_051728_0_0_1"/>
<keyword evidence="2" id="KW-1185">Reference proteome</keyword>
<gene>
    <name evidence="1" type="ORF">M408DRAFT_30662</name>
</gene>
<dbReference type="AlphaFoldDB" id="A0A0C2W0S9"/>
<organism evidence="1 2">
    <name type="scientific">Serendipita vermifera MAFF 305830</name>
    <dbReference type="NCBI Taxonomy" id="933852"/>
    <lineage>
        <taxon>Eukaryota</taxon>
        <taxon>Fungi</taxon>
        <taxon>Dikarya</taxon>
        <taxon>Basidiomycota</taxon>
        <taxon>Agaricomycotina</taxon>
        <taxon>Agaricomycetes</taxon>
        <taxon>Sebacinales</taxon>
        <taxon>Serendipitaceae</taxon>
        <taxon>Serendipita</taxon>
    </lineage>
</organism>
<proteinExistence type="predicted"/>
<evidence type="ECO:0000313" key="2">
    <source>
        <dbReference type="Proteomes" id="UP000054097"/>
    </source>
</evidence>
<reference evidence="2" key="2">
    <citation type="submission" date="2015-01" db="EMBL/GenBank/DDBJ databases">
        <title>Evolutionary Origins and Diversification of the Mycorrhizal Mutualists.</title>
        <authorList>
            <consortium name="DOE Joint Genome Institute"/>
            <consortium name="Mycorrhizal Genomics Consortium"/>
            <person name="Kohler A."/>
            <person name="Kuo A."/>
            <person name="Nagy L.G."/>
            <person name="Floudas D."/>
            <person name="Copeland A."/>
            <person name="Barry K.W."/>
            <person name="Cichocki N."/>
            <person name="Veneault-Fourrey C."/>
            <person name="LaButti K."/>
            <person name="Lindquist E.A."/>
            <person name="Lipzen A."/>
            <person name="Lundell T."/>
            <person name="Morin E."/>
            <person name="Murat C."/>
            <person name="Riley R."/>
            <person name="Ohm R."/>
            <person name="Sun H."/>
            <person name="Tunlid A."/>
            <person name="Henrissat B."/>
            <person name="Grigoriev I.V."/>
            <person name="Hibbett D.S."/>
            <person name="Martin F."/>
        </authorList>
    </citation>
    <scope>NUCLEOTIDE SEQUENCE [LARGE SCALE GENOMIC DNA]</scope>
    <source>
        <strain evidence="2">MAFF 305830</strain>
    </source>
</reference>